<evidence type="ECO:0000313" key="2">
    <source>
        <dbReference type="EMBL" id="MFD1166849.1"/>
    </source>
</evidence>
<dbReference type="RefSeq" id="WP_260029405.1">
    <property type="nucleotide sequence ID" value="NZ_JALXMZ010000002.1"/>
</dbReference>
<evidence type="ECO:0000313" key="3">
    <source>
        <dbReference type="Proteomes" id="UP001597205"/>
    </source>
</evidence>
<protein>
    <submittedName>
        <fullName evidence="2">Uncharacterized protein</fullName>
    </submittedName>
</protein>
<gene>
    <name evidence="2" type="ORF">ACFQ2C_14670</name>
</gene>
<dbReference type="PROSITE" id="PS51257">
    <property type="entry name" value="PROKAR_LIPOPROTEIN"/>
    <property type="match status" value="1"/>
</dbReference>
<keyword evidence="1" id="KW-0812">Transmembrane</keyword>
<dbReference type="Proteomes" id="UP001597205">
    <property type="component" value="Unassembled WGS sequence"/>
</dbReference>
<evidence type="ECO:0000256" key="1">
    <source>
        <dbReference type="SAM" id="Phobius"/>
    </source>
</evidence>
<keyword evidence="3" id="KW-1185">Reference proteome</keyword>
<name>A0ABW3RP26_9SPHI</name>
<comment type="caution">
    <text evidence="2">The sequence shown here is derived from an EMBL/GenBank/DDBJ whole genome shotgun (WGS) entry which is preliminary data.</text>
</comment>
<reference evidence="3" key="1">
    <citation type="journal article" date="2019" name="Int. J. Syst. Evol. Microbiol.">
        <title>The Global Catalogue of Microorganisms (GCM) 10K type strain sequencing project: providing services to taxonomists for standard genome sequencing and annotation.</title>
        <authorList>
            <consortium name="The Broad Institute Genomics Platform"/>
            <consortium name="The Broad Institute Genome Sequencing Center for Infectious Disease"/>
            <person name="Wu L."/>
            <person name="Ma J."/>
        </authorList>
    </citation>
    <scope>NUCLEOTIDE SEQUENCE [LARGE SCALE GENOMIC DNA]</scope>
    <source>
        <strain evidence="3">CCUG 52468</strain>
    </source>
</reference>
<proteinExistence type="predicted"/>
<keyword evidence="1" id="KW-1133">Transmembrane helix</keyword>
<accession>A0ABW3RP26</accession>
<keyword evidence="1" id="KW-0472">Membrane</keyword>
<feature type="transmembrane region" description="Helical" evidence="1">
    <location>
        <begin position="32"/>
        <end position="51"/>
    </location>
</feature>
<feature type="transmembrane region" description="Helical" evidence="1">
    <location>
        <begin position="7"/>
        <end position="26"/>
    </location>
</feature>
<sequence length="57" mass="6672">MNYNRLLLLIISIAACITMFYFLFGPDQQNKAIGYLAMLILIGTNAIYFLYSKDWMR</sequence>
<organism evidence="2 3">
    <name type="scientific">Sphingobacterium daejeonense</name>
    <dbReference type="NCBI Taxonomy" id="371142"/>
    <lineage>
        <taxon>Bacteria</taxon>
        <taxon>Pseudomonadati</taxon>
        <taxon>Bacteroidota</taxon>
        <taxon>Sphingobacteriia</taxon>
        <taxon>Sphingobacteriales</taxon>
        <taxon>Sphingobacteriaceae</taxon>
        <taxon>Sphingobacterium</taxon>
    </lineage>
</organism>
<dbReference type="EMBL" id="JBHTKY010000024">
    <property type="protein sequence ID" value="MFD1166849.1"/>
    <property type="molecule type" value="Genomic_DNA"/>
</dbReference>